<reference evidence="11" key="1">
    <citation type="submission" date="2023-07" db="EMBL/GenBank/DDBJ databases">
        <authorList>
            <consortium name="AG Swart"/>
            <person name="Singh M."/>
            <person name="Singh A."/>
            <person name="Seah K."/>
            <person name="Emmerich C."/>
        </authorList>
    </citation>
    <scope>NUCLEOTIDE SEQUENCE</scope>
    <source>
        <strain evidence="11">DP1</strain>
    </source>
</reference>
<dbReference type="InterPro" id="IPR038765">
    <property type="entry name" value="Papain-like_cys_pep_sf"/>
</dbReference>
<comment type="subcellular location">
    <subcellularLocation>
        <location evidence="9">Cytoplasm</location>
    </subcellularLocation>
</comment>
<dbReference type="Gene3D" id="3.90.70.80">
    <property type="match status" value="1"/>
</dbReference>
<dbReference type="GO" id="GO:0016579">
    <property type="term" value="P:protein deubiquitination"/>
    <property type="evidence" value="ECO:0007669"/>
    <property type="project" value="TreeGrafter"/>
</dbReference>
<dbReference type="AlphaFoldDB" id="A0AAD1XJT3"/>
<dbReference type="PANTHER" id="PTHR13312">
    <property type="entry name" value="HIV-INDUCED PROTEIN-7-LIKE PROTEASE"/>
    <property type="match status" value="1"/>
</dbReference>
<keyword evidence="6 9" id="KW-0378">Hydrolase</keyword>
<evidence type="ECO:0000313" key="11">
    <source>
        <dbReference type="EMBL" id="CAI2374056.1"/>
    </source>
</evidence>
<sequence length="350" mass="39457">MLTCNIRSSKGSGLVEFAPEMTLFEFLELVAEKSGILPKDICIRKGFPPKFLETQDLSVTVESMGIADRDSLMIEENPSNSLYSQAGIVEDQEEEVKEIPSSMEKETDAVEEEVKEDSDKSKIIKRDPNLKKVLDTQVQTPDSDGKIMIRRIIDADNSCLFNSIGCCLLGSKQSAKDLRRMVRDTIKSNSSEYEAIIDKPLSEYLTWIMNDESWGGGIELYILSKLLSTEFYVITVESLNAQIFGEGQGYKQRIYLLYTGIHYDIVTRNIFEGCEEDDDIRAFEPTDKFAEDGALFVANELRKKKQFVNLDAFGFVCTVCSTGLESVENLRAHAMETGHQNFAQASDFKR</sequence>
<keyword evidence="5 9" id="KW-0833">Ubl conjugation pathway</keyword>
<organism evidence="11 12">
    <name type="scientific">Euplotes crassus</name>
    <dbReference type="NCBI Taxonomy" id="5936"/>
    <lineage>
        <taxon>Eukaryota</taxon>
        <taxon>Sar</taxon>
        <taxon>Alveolata</taxon>
        <taxon>Ciliophora</taxon>
        <taxon>Intramacronucleata</taxon>
        <taxon>Spirotrichea</taxon>
        <taxon>Hypotrichia</taxon>
        <taxon>Euplotida</taxon>
        <taxon>Euplotidae</taxon>
        <taxon>Moneuplotes</taxon>
    </lineage>
</organism>
<dbReference type="EMBL" id="CAMPGE010015433">
    <property type="protein sequence ID" value="CAI2374056.1"/>
    <property type="molecule type" value="Genomic_DNA"/>
</dbReference>
<evidence type="ECO:0000259" key="10">
    <source>
        <dbReference type="PROSITE" id="PS50802"/>
    </source>
</evidence>
<dbReference type="GO" id="GO:0005634">
    <property type="term" value="C:nucleus"/>
    <property type="evidence" value="ECO:0007669"/>
    <property type="project" value="TreeGrafter"/>
</dbReference>
<evidence type="ECO:0000256" key="2">
    <source>
        <dbReference type="ARBA" id="ARBA00022670"/>
    </source>
</evidence>
<keyword evidence="9" id="KW-0963">Cytoplasm</keyword>
<evidence type="ECO:0000313" key="12">
    <source>
        <dbReference type="Proteomes" id="UP001295684"/>
    </source>
</evidence>
<dbReference type="PROSITE" id="PS00028">
    <property type="entry name" value="ZINC_FINGER_C2H2_1"/>
    <property type="match status" value="1"/>
</dbReference>
<evidence type="ECO:0000256" key="1">
    <source>
        <dbReference type="ARBA" id="ARBA00000707"/>
    </source>
</evidence>
<evidence type="ECO:0000256" key="7">
    <source>
        <dbReference type="ARBA" id="ARBA00022807"/>
    </source>
</evidence>
<dbReference type="SUPFAM" id="SSF54001">
    <property type="entry name" value="Cysteine proteinases"/>
    <property type="match status" value="1"/>
</dbReference>
<dbReference type="Pfam" id="PF02338">
    <property type="entry name" value="OTU"/>
    <property type="match status" value="1"/>
</dbReference>
<feature type="domain" description="OTU" evidence="10">
    <location>
        <begin position="148"/>
        <end position="269"/>
    </location>
</feature>
<dbReference type="GO" id="GO:0004843">
    <property type="term" value="F:cysteine-type deubiquitinase activity"/>
    <property type="evidence" value="ECO:0007669"/>
    <property type="project" value="UniProtKB-UniRule"/>
</dbReference>
<dbReference type="Pfam" id="PF24560">
    <property type="entry name" value="zf-C2H2_OTU1_C"/>
    <property type="match status" value="1"/>
</dbReference>
<dbReference type="Pfam" id="PF21403">
    <property type="entry name" value="OTU1_UBXL"/>
    <property type="match status" value="1"/>
</dbReference>
<name>A0AAD1XJT3_EUPCR</name>
<comment type="caution">
    <text evidence="11">The sequence shown here is derived from an EMBL/GenBank/DDBJ whole genome shotgun (WGS) entry which is preliminary data.</text>
</comment>
<evidence type="ECO:0000256" key="5">
    <source>
        <dbReference type="ARBA" id="ARBA00022786"/>
    </source>
</evidence>
<evidence type="ECO:0000256" key="8">
    <source>
        <dbReference type="ARBA" id="ARBA00022833"/>
    </source>
</evidence>
<dbReference type="GO" id="GO:0005829">
    <property type="term" value="C:cytosol"/>
    <property type="evidence" value="ECO:0007669"/>
    <property type="project" value="TreeGrafter"/>
</dbReference>
<dbReference type="PANTHER" id="PTHR13312:SF0">
    <property type="entry name" value="UBIQUITIN THIOESTERASE OTU1"/>
    <property type="match status" value="1"/>
</dbReference>
<evidence type="ECO:0000256" key="6">
    <source>
        <dbReference type="ARBA" id="ARBA00022801"/>
    </source>
</evidence>
<gene>
    <name evidence="11" type="ORF">ECRASSUSDP1_LOCUS15406</name>
</gene>
<dbReference type="GO" id="GO:0030968">
    <property type="term" value="P:endoplasmic reticulum unfolded protein response"/>
    <property type="evidence" value="ECO:0007669"/>
    <property type="project" value="TreeGrafter"/>
</dbReference>
<evidence type="ECO:0000256" key="9">
    <source>
        <dbReference type="RuleBase" id="RU367104"/>
    </source>
</evidence>
<keyword evidence="3" id="KW-0479">Metal-binding</keyword>
<keyword evidence="7 9" id="KW-0788">Thiol protease</keyword>
<proteinExistence type="predicted"/>
<dbReference type="Gene3D" id="3.10.20.90">
    <property type="entry name" value="Phosphatidylinositol 3-kinase Catalytic Subunit, Chain A, domain 1"/>
    <property type="match status" value="1"/>
</dbReference>
<dbReference type="PROSITE" id="PS50802">
    <property type="entry name" value="OTU"/>
    <property type="match status" value="1"/>
</dbReference>
<dbReference type="EC" id="3.4.19.12" evidence="9"/>
<dbReference type="InterPro" id="IPR057766">
    <property type="entry name" value="Znf-C2H2_OTU1-like_C"/>
</dbReference>
<dbReference type="Proteomes" id="UP001295684">
    <property type="component" value="Unassembled WGS sequence"/>
</dbReference>
<evidence type="ECO:0000256" key="4">
    <source>
        <dbReference type="ARBA" id="ARBA00022771"/>
    </source>
</evidence>
<comment type="catalytic activity">
    <reaction evidence="1 9">
        <text>Thiol-dependent hydrolysis of ester, thioester, amide, peptide and isopeptide bonds formed by the C-terminal Gly of ubiquitin (a 76-residue protein attached to proteins as an intracellular targeting signal).</text>
        <dbReference type="EC" id="3.4.19.12"/>
    </reaction>
</comment>
<keyword evidence="4" id="KW-0863">Zinc-finger</keyword>
<keyword evidence="12" id="KW-1185">Reference proteome</keyword>
<dbReference type="InterPro" id="IPR013087">
    <property type="entry name" value="Znf_C2H2_type"/>
</dbReference>
<dbReference type="GO" id="GO:0036503">
    <property type="term" value="P:ERAD pathway"/>
    <property type="evidence" value="ECO:0007669"/>
    <property type="project" value="TreeGrafter"/>
</dbReference>
<dbReference type="CDD" id="cd22745">
    <property type="entry name" value="OTU_OTU1"/>
    <property type="match status" value="1"/>
</dbReference>
<keyword evidence="2" id="KW-0645">Protease</keyword>
<accession>A0AAD1XJT3</accession>
<protein>
    <recommendedName>
        <fullName evidence="9">Ubiquitin thioesterase OTU</fullName>
        <ecNumber evidence="9">3.4.19.12</ecNumber>
    </recommendedName>
</protein>
<keyword evidence="8" id="KW-0862">Zinc</keyword>
<dbReference type="InterPro" id="IPR003323">
    <property type="entry name" value="OTU_dom"/>
</dbReference>
<comment type="function">
    <text evidence="9">Hydrolase that can remove conjugated ubiquitin from proteins and may therefore play an important regulatory role at the level of protein turnover by preventing degradation.</text>
</comment>
<dbReference type="InterPro" id="IPR048857">
    <property type="entry name" value="OTU1_Ubl"/>
</dbReference>
<evidence type="ECO:0000256" key="3">
    <source>
        <dbReference type="ARBA" id="ARBA00022723"/>
    </source>
</evidence>